<proteinExistence type="predicted"/>
<accession>A0ABV9K6G1</accession>
<dbReference type="Proteomes" id="UP001596020">
    <property type="component" value="Unassembled WGS sequence"/>
</dbReference>
<keyword evidence="3" id="KW-1185">Reference proteome</keyword>
<evidence type="ECO:0000313" key="2">
    <source>
        <dbReference type="EMBL" id="MFC4665296.1"/>
    </source>
</evidence>
<organism evidence="2 3">
    <name type="scientific">Falsiporphyromonas endometrii</name>
    <dbReference type="NCBI Taxonomy" id="1387297"/>
    <lineage>
        <taxon>Bacteria</taxon>
        <taxon>Pseudomonadati</taxon>
        <taxon>Bacteroidota</taxon>
        <taxon>Bacteroidia</taxon>
        <taxon>Bacteroidales</taxon>
        <taxon>Porphyromonadaceae</taxon>
        <taxon>Falsiporphyromonas</taxon>
    </lineage>
</organism>
<feature type="domain" description="SprT-like" evidence="1">
    <location>
        <begin position="28"/>
        <end position="127"/>
    </location>
</feature>
<gene>
    <name evidence="2" type="ORF">ACFO3G_01480</name>
</gene>
<comment type="caution">
    <text evidence="2">The sequence shown here is derived from an EMBL/GenBank/DDBJ whole genome shotgun (WGS) entry which is preliminary data.</text>
</comment>
<dbReference type="Pfam" id="PF10263">
    <property type="entry name" value="SprT-like"/>
    <property type="match status" value="1"/>
</dbReference>
<evidence type="ECO:0000259" key="1">
    <source>
        <dbReference type="Pfam" id="PF10263"/>
    </source>
</evidence>
<protein>
    <submittedName>
        <fullName evidence="2">SprT-like domain-containing protein</fullName>
    </submittedName>
</protein>
<sequence>MEKSENKDIQSQEEIKQEYIYLTKQTLKKLHKTYNKLYFEGKLHRADFGYLYDFNDKDTYGVYIGRRSRKDKTPLIKINHDNKWTEESLRFTLIHEMIHQYIYECMGGCLRPHGRKFKKVCKIFKEKYGIIIEKYFPKKYIIK</sequence>
<dbReference type="InterPro" id="IPR006640">
    <property type="entry name" value="SprT-like_domain"/>
</dbReference>
<reference evidence="3" key="1">
    <citation type="journal article" date="2019" name="Int. J. Syst. Evol. Microbiol.">
        <title>The Global Catalogue of Microorganisms (GCM) 10K type strain sequencing project: providing services to taxonomists for standard genome sequencing and annotation.</title>
        <authorList>
            <consortium name="The Broad Institute Genomics Platform"/>
            <consortium name="The Broad Institute Genome Sequencing Center for Infectious Disease"/>
            <person name="Wu L."/>
            <person name="Ma J."/>
        </authorList>
    </citation>
    <scope>NUCLEOTIDE SEQUENCE [LARGE SCALE GENOMIC DNA]</scope>
    <source>
        <strain evidence="3">CGMCC 4.7357</strain>
    </source>
</reference>
<name>A0ABV9K6G1_9PORP</name>
<dbReference type="RefSeq" id="WP_380077298.1">
    <property type="nucleotide sequence ID" value="NZ_JBHSGO010000030.1"/>
</dbReference>
<dbReference type="EMBL" id="JBHSGO010000030">
    <property type="protein sequence ID" value="MFC4665296.1"/>
    <property type="molecule type" value="Genomic_DNA"/>
</dbReference>
<evidence type="ECO:0000313" key="3">
    <source>
        <dbReference type="Proteomes" id="UP001596020"/>
    </source>
</evidence>